<dbReference type="Gene3D" id="3.40.630.30">
    <property type="match status" value="1"/>
</dbReference>
<name>A0ABS8EBB2_9ACTN</name>
<reference evidence="2 3" key="1">
    <citation type="submission" date="2021-08" db="EMBL/GenBank/DDBJ databases">
        <title>Genomic Architecture of Streptomyces flavotricini NGL1 and Streptomyces erythrochromogenes HMS4 With Differential Plant Beneficial attributes and laccase production capabilities.</title>
        <authorList>
            <person name="Salwan R."/>
            <person name="Kaur R."/>
            <person name="Sharma V."/>
        </authorList>
    </citation>
    <scope>NUCLEOTIDE SEQUENCE [LARGE SCALE GENOMIC DNA]</scope>
    <source>
        <strain evidence="2 3">NGL1</strain>
    </source>
</reference>
<organism evidence="2 3">
    <name type="scientific">Streptomyces flavotricini</name>
    <dbReference type="NCBI Taxonomy" id="66888"/>
    <lineage>
        <taxon>Bacteria</taxon>
        <taxon>Bacillati</taxon>
        <taxon>Actinomycetota</taxon>
        <taxon>Actinomycetes</taxon>
        <taxon>Kitasatosporales</taxon>
        <taxon>Streptomycetaceae</taxon>
        <taxon>Streptomyces</taxon>
    </lineage>
</organism>
<gene>
    <name evidence="2" type="ORF">K7B10_25155</name>
</gene>
<keyword evidence="3" id="KW-1185">Reference proteome</keyword>
<dbReference type="Proteomes" id="UP001520654">
    <property type="component" value="Unassembled WGS sequence"/>
</dbReference>
<dbReference type="EMBL" id="JAINUL010000001">
    <property type="protein sequence ID" value="MCC0098004.1"/>
    <property type="molecule type" value="Genomic_DNA"/>
</dbReference>
<proteinExistence type="predicted"/>
<evidence type="ECO:0000313" key="2">
    <source>
        <dbReference type="EMBL" id="MCC0098004.1"/>
    </source>
</evidence>
<evidence type="ECO:0000259" key="1">
    <source>
        <dbReference type="Pfam" id="PF13508"/>
    </source>
</evidence>
<dbReference type="RefSeq" id="WP_229339400.1">
    <property type="nucleotide sequence ID" value="NZ_JAINUL010000001.1"/>
</dbReference>
<evidence type="ECO:0000313" key="3">
    <source>
        <dbReference type="Proteomes" id="UP001520654"/>
    </source>
</evidence>
<feature type="domain" description="N-acetyltransferase" evidence="1">
    <location>
        <begin position="89"/>
        <end position="155"/>
    </location>
</feature>
<dbReference type="InterPro" id="IPR016181">
    <property type="entry name" value="Acyl_CoA_acyltransferase"/>
</dbReference>
<accession>A0ABS8EBB2</accession>
<dbReference type="InterPro" id="IPR000182">
    <property type="entry name" value="GNAT_dom"/>
</dbReference>
<protein>
    <submittedName>
        <fullName evidence="2">GNAT family N-acetyltransferase</fullName>
    </submittedName>
</protein>
<dbReference type="SUPFAM" id="SSF55729">
    <property type="entry name" value="Acyl-CoA N-acyltransferases (Nat)"/>
    <property type="match status" value="1"/>
</dbReference>
<sequence length="190" mass="20393">MICYGQAVLDLADELVDAYADTFSAPPWNEDAETIRQFAVRLQSDSRRRGFRTALAQSATGIDGFATGWLTPATFPKDRGYAQVAAQLGPARVRELLTGALEIDELAVRPYARGHGTGRTLLTEITADAPDRRAWLLTSRLATDTVATYRRLGWHEVTARPGTQTGVIVFLSPGHPGAEGVSGGSGPGPR</sequence>
<dbReference type="Pfam" id="PF13508">
    <property type="entry name" value="Acetyltransf_7"/>
    <property type="match status" value="1"/>
</dbReference>
<comment type="caution">
    <text evidence="2">The sequence shown here is derived from an EMBL/GenBank/DDBJ whole genome shotgun (WGS) entry which is preliminary data.</text>
</comment>